<evidence type="ECO:0000313" key="3">
    <source>
        <dbReference type="Proteomes" id="UP000016666"/>
    </source>
</evidence>
<evidence type="ECO:0000313" key="2">
    <source>
        <dbReference type="Ensembl" id="ENSAPLP00000025183.1"/>
    </source>
</evidence>
<protein>
    <submittedName>
        <fullName evidence="2">Uncharacterized protein</fullName>
    </submittedName>
</protein>
<proteinExistence type="predicted"/>
<dbReference type="Proteomes" id="UP000016666">
    <property type="component" value="Unassembled WGS sequence"/>
</dbReference>
<dbReference type="AlphaFoldDB" id="A0A493THK7"/>
<reference evidence="2" key="3">
    <citation type="submission" date="2025-09" db="UniProtKB">
        <authorList>
            <consortium name="Ensembl"/>
        </authorList>
    </citation>
    <scope>IDENTIFICATION</scope>
</reference>
<accession>A0A493THK7</accession>
<feature type="compositionally biased region" description="Low complexity" evidence="1">
    <location>
        <begin position="25"/>
        <end position="35"/>
    </location>
</feature>
<dbReference type="Ensembl" id="ENSAPLT00000022103.1">
    <property type="protein sequence ID" value="ENSAPLP00000025183.1"/>
    <property type="gene ID" value="ENSAPLG00000028343.1"/>
</dbReference>
<keyword evidence="3" id="KW-1185">Reference proteome</keyword>
<name>A0A493THK7_ANAPP</name>
<feature type="region of interest" description="Disordered" evidence="1">
    <location>
        <begin position="1"/>
        <end position="47"/>
    </location>
</feature>
<reference evidence="3" key="1">
    <citation type="submission" date="2017-10" db="EMBL/GenBank/DDBJ databases">
        <title>A new Pekin duck reference genome.</title>
        <authorList>
            <person name="Hou Z.-C."/>
            <person name="Zhou Z.-K."/>
            <person name="Zhu F."/>
            <person name="Hou S.-S."/>
        </authorList>
    </citation>
    <scope>NUCLEOTIDE SEQUENCE [LARGE SCALE GENOMIC DNA]</scope>
</reference>
<reference evidence="2" key="2">
    <citation type="submission" date="2025-08" db="UniProtKB">
        <authorList>
            <consortium name="Ensembl"/>
        </authorList>
    </citation>
    <scope>IDENTIFICATION</scope>
</reference>
<evidence type="ECO:0000256" key="1">
    <source>
        <dbReference type="SAM" id="MobiDB-lite"/>
    </source>
</evidence>
<organism evidence="2 3">
    <name type="scientific">Anas platyrhynchos platyrhynchos</name>
    <name type="common">Northern mallard</name>
    <dbReference type="NCBI Taxonomy" id="8840"/>
    <lineage>
        <taxon>Eukaryota</taxon>
        <taxon>Metazoa</taxon>
        <taxon>Chordata</taxon>
        <taxon>Craniata</taxon>
        <taxon>Vertebrata</taxon>
        <taxon>Euteleostomi</taxon>
        <taxon>Archelosauria</taxon>
        <taxon>Archosauria</taxon>
        <taxon>Dinosauria</taxon>
        <taxon>Saurischia</taxon>
        <taxon>Theropoda</taxon>
        <taxon>Coelurosauria</taxon>
        <taxon>Aves</taxon>
        <taxon>Neognathae</taxon>
        <taxon>Galloanserae</taxon>
        <taxon>Anseriformes</taxon>
        <taxon>Anatidae</taxon>
        <taxon>Anatinae</taxon>
        <taxon>Anas</taxon>
    </lineage>
</organism>
<sequence>MVPSAALSGSQPEALGKGSGGPGAGVPVQGSRCRGPGAGAGPGRRIQWENNGQVYSLLSLGSQYQPPRRRQR</sequence>